<organism evidence="1 2">
    <name type="scientific">Rubroshorea leprosula</name>
    <dbReference type="NCBI Taxonomy" id="152421"/>
    <lineage>
        <taxon>Eukaryota</taxon>
        <taxon>Viridiplantae</taxon>
        <taxon>Streptophyta</taxon>
        <taxon>Embryophyta</taxon>
        <taxon>Tracheophyta</taxon>
        <taxon>Spermatophyta</taxon>
        <taxon>Magnoliopsida</taxon>
        <taxon>eudicotyledons</taxon>
        <taxon>Gunneridae</taxon>
        <taxon>Pentapetalae</taxon>
        <taxon>rosids</taxon>
        <taxon>malvids</taxon>
        <taxon>Malvales</taxon>
        <taxon>Dipterocarpaceae</taxon>
        <taxon>Rubroshorea</taxon>
    </lineage>
</organism>
<reference evidence="1 2" key="1">
    <citation type="journal article" date="2021" name="Commun. Biol.">
        <title>The genome of Shorea leprosula (Dipterocarpaceae) highlights the ecological relevance of drought in aseasonal tropical rainforests.</title>
        <authorList>
            <person name="Ng K.K.S."/>
            <person name="Kobayashi M.J."/>
            <person name="Fawcett J.A."/>
            <person name="Hatakeyama M."/>
            <person name="Paape T."/>
            <person name="Ng C.H."/>
            <person name="Ang C.C."/>
            <person name="Tnah L.H."/>
            <person name="Lee C.T."/>
            <person name="Nishiyama T."/>
            <person name="Sese J."/>
            <person name="O'Brien M.J."/>
            <person name="Copetti D."/>
            <person name="Mohd Noor M.I."/>
            <person name="Ong R.C."/>
            <person name="Putra M."/>
            <person name="Sireger I.Z."/>
            <person name="Indrioko S."/>
            <person name="Kosugi Y."/>
            <person name="Izuno A."/>
            <person name="Isagi Y."/>
            <person name="Lee S.L."/>
            <person name="Shimizu K.K."/>
        </authorList>
    </citation>
    <scope>NUCLEOTIDE SEQUENCE [LARGE SCALE GENOMIC DNA]</scope>
    <source>
        <strain evidence="1">214</strain>
    </source>
</reference>
<protein>
    <submittedName>
        <fullName evidence="1">Uncharacterized protein</fullName>
    </submittedName>
</protein>
<comment type="caution">
    <text evidence="1">The sequence shown here is derived from an EMBL/GenBank/DDBJ whole genome shotgun (WGS) entry which is preliminary data.</text>
</comment>
<evidence type="ECO:0000313" key="1">
    <source>
        <dbReference type="EMBL" id="GKV15103.1"/>
    </source>
</evidence>
<dbReference type="AlphaFoldDB" id="A0AAV5JRK5"/>
<proteinExistence type="predicted"/>
<name>A0AAV5JRK5_9ROSI</name>
<accession>A0AAV5JRK5</accession>
<keyword evidence="2" id="KW-1185">Reference proteome</keyword>
<sequence>MVKKNSPSAPPKRRRSSICQKTPSFLQFSSHKILFPFVFFPWSEHCPQSPE</sequence>
<gene>
    <name evidence="1" type="ORF">SLEP1_g25904</name>
</gene>
<evidence type="ECO:0000313" key="2">
    <source>
        <dbReference type="Proteomes" id="UP001054252"/>
    </source>
</evidence>
<dbReference type="EMBL" id="BPVZ01000042">
    <property type="protein sequence ID" value="GKV15103.1"/>
    <property type="molecule type" value="Genomic_DNA"/>
</dbReference>
<dbReference type="Proteomes" id="UP001054252">
    <property type="component" value="Unassembled WGS sequence"/>
</dbReference>